<feature type="transmembrane region" description="Helical" evidence="2">
    <location>
        <begin position="198"/>
        <end position="223"/>
    </location>
</feature>
<dbReference type="eggNOG" id="ENOG502SA00">
    <property type="taxonomic scope" value="Eukaryota"/>
</dbReference>
<evidence type="ECO:0000313" key="4">
    <source>
        <dbReference type="Proteomes" id="UP000095282"/>
    </source>
</evidence>
<dbReference type="Gene3D" id="3.10.100.10">
    <property type="entry name" value="Mannose-Binding Protein A, subunit A"/>
    <property type="match status" value="1"/>
</dbReference>
<reference evidence="5" key="1">
    <citation type="submission" date="2016-11" db="UniProtKB">
        <authorList>
            <consortium name="WormBaseParasite"/>
        </authorList>
    </citation>
    <scope>IDENTIFICATION</scope>
</reference>
<feature type="compositionally biased region" description="Pro residues" evidence="1">
    <location>
        <begin position="340"/>
        <end position="350"/>
    </location>
</feature>
<keyword evidence="2" id="KW-1133">Transmembrane helix</keyword>
<evidence type="ECO:0000256" key="1">
    <source>
        <dbReference type="SAM" id="MobiDB-lite"/>
    </source>
</evidence>
<evidence type="ECO:0000313" key="5">
    <source>
        <dbReference type="WBParaSite" id="Csp11.Scaffold582.g4611.t1"/>
    </source>
</evidence>
<organism evidence="4 5">
    <name type="scientific">Caenorhabditis tropicalis</name>
    <dbReference type="NCBI Taxonomy" id="1561998"/>
    <lineage>
        <taxon>Eukaryota</taxon>
        <taxon>Metazoa</taxon>
        <taxon>Ecdysozoa</taxon>
        <taxon>Nematoda</taxon>
        <taxon>Chromadorea</taxon>
        <taxon>Rhabditida</taxon>
        <taxon>Rhabditina</taxon>
        <taxon>Rhabditomorpha</taxon>
        <taxon>Rhabditoidea</taxon>
        <taxon>Rhabditidae</taxon>
        <taxon>Peloderinae</taxon>
        <taxon>Caenorhabditis</taxon>
    </lineage>
</organism>
<dbReference type="PROSITE" id="PS50041">
    <property type="entry name" value="C_TYPE_LECTIN_2"/>
    <property type="match status" value="1"/>
</dbReference>
<feature type="domain" description="C-type lectin" evidence="3">
    <location>
        <begin position="34"/>
        <end position="170"/>
    </location>
</feature>
<dbReference type="STRING" id="1561998.A0A1I7TCN3"/>
<sequence>MDMEMEPRIFDECSDYVGFYEELTSCPPGWTELSDQNCVKVETDQRNDWITAQRRCLEQQSNLVMFNSNEKVNELESKCDEWFQCNHVKSLADLFKTIPTKLWVGNNDAVTEGKLVDLENKDALHLSRSGSTSSSLIDNNEDNDCMFLQFGDNEQFRMDSCASFNGYICEMKKDGTSTLYNPLVQEIQEGSNSRTSEYTIWLLMFLIGILFLTITAFLCFICWKQKDGNRVHTEGANIQQNAFMSETSQRVERSRGSTGGQNSVTVANDVNRPTRSSQVAVTIENNRPPPKKFPVAPVPNRLPMSEENSGSEPVVETGILTSDNKADDDDDVETVSAAPKPQPRTLPPIPTREGTLNSMNTRDGSTHRTQRRKELFERPVMNVLDNVSAISLDEFWSNKKNP</sequence>
<accession>A0A1I7TCN3</accession>
<keyword evidence="4" id="KW-1185">Reference proteome</keyword>
<dbReference type="Proteomes" id="UP000095282">
    <property type="component" value="Unplaced"/>
</dbReference>
<feature type="region of interest" description="Disordered" evidence="1">
    <location>
        <begin position="244"/>
        <end position="268"/>
    </location>
</feature>
<proteinExistence type="predicted"/>
<dbReference type="SMART" id="SM00034">
    <property type="entry name" value="CLECT"/>
    <property type="match status" value="1"/>
</dbReference>
<protein>
    <submittedName>
        <fullName evidence="5">C-type lectin domain-containing protein</fullName>
    </submittedName>
</protein>
<dbReference type="CDD" id="cd00037">
    <property type="entry name" value="CLECT"/>
    <property type="match status" value="1"/>
</dbReference>
<evidence type="ECO:0000259" key="3">
    <source>
        <dbReference type="PROSITE" id="PS50041"/>
    </source>
</evidence>
<evidence type="ECO:0000256" key="2">
    <source>
        <dbReference type="SAM" id="Phobius"/>
    </source>
</evidence>
<dbReference type="InterPro" id="IPR016186">
    <property type="entry name" value="C-type_lectin-like/link_sf"/>
</dbReference>
<keyword evidence="2" id="KW-0812">Transmembrane</keyword>
<feature type="region of interest" description="Disordered" evidence="1">
    <location>
        <begin position="284"/>
        <end position="374"/>
    </location>
</feature>
<name>A0A1I7TCN3_9PELO</name>
<dbReference type="InterPro" id="IPR016187">
    <property type="entry name" value="CTDL_fold"/>
</dbReference>
<dbReference type="SUPFAM" id="SSF56436">
    <property type="entry name" value="C-type lectin-like"/>
    <property type="match status" value="1"/>
</dbReference>
<dbReference type="WBParaSite" id="Csp11.Scaffold582.g4611.t1">
    <property type="protein sequence ID" value="Csp11.Scaffold582.g4611.t1"/>
    <property type="gene ID" value="Csp11.Scaffold582.g4611"/>
</dbReference>
<keyword evidence="2" id="KW-0472">Membrane</keyword>
<dbReference type="InterPro" id="IPR001304">
    <property type="entry name" value="C-type_lectin-like"/>
</dbReference>
<dbReference type="AlphaFoldDB" id="A0A1I7TCN3"/>
<feature type="compositionally biased region" description="Polar residues" evidence="1">
    <location>
        <begin position="354"/>
        <end position="363"/>
    </location>
</feature>